<dbReference type="AlphaFoldDB" id="A0A523QHY6"/>
<evidence type="ECO:0000313" key="1">
    <source>
        <dbReference type="EMBL" id="TES85151.1"/>
    </source>
</evidence>
<organism evidence="1 2">
    <name type="scientific">Aerophobetes bacterium</name>
    <dbReference type="NCBI Taxonomy" id="2030807"/>
    <lineage>
        <taxon>Bacteria</taxon>
        <taxon>Candidatus Aerophobota</taxon>
    </lineage>
</organism>
<reference evidence="1 2" key="1">
    <citation type="submission" date="2019-03" db="EMBL/GenBank/DDBJ databases">
        <title>Metabolic potential of uncultured bacteria and archaea associated with petroleum seepage in deep-sea sediments.</title>
        <authorList>
            <person name="Dong X."/>
            <person name="Hubert C."/>
        </authorList>
    </citation>
    <scope>NUCLEOTIDE SEQUENCE [LARGE SCALE GENOMIC DNA]</scope>
    <source>
        <strain evidence="1">E44_bin92</strain>
    </source>
</reference>
<comment type="caution">
    <text evidence="1">The sequence shown here is derived from an EMBL/GenBank/DDBJ whole genome shotgun (WGS) entry which is preliminary data.</text>
</comment>
<dbReference type="EMBL" id="SOKU01000250">
    <property type="protein sequence ID" value="TES85151.1"/>
    <property type="molecule type" value="Genomic_DNA"/>
</dbReference>
<protein>
    <recommendedName>
        <fullName evidence="3">DUF5107 domain-containing protein</fullName>
    </recommendedName>
</protein>
<gene>
    <name evidence="1" type="ORF">E3J95_05115</name>
</gene>
<proteinExistence type="predicted"/>
<name>A0A523QHY6_UNCAE</name>
<sequence length="457" mass="52157">MIRSRKVGLGGLVLSFFLLFSCLWICGSTSGRTSLSQGVKVNILKDVYILPAAELETTKTYPDVIEITNEYLKFWLVPNRGRLVFDYFFKPTEHAQIYNNTRPSPTMTPAGYIVEFGGYYLSVPWNSRARQPYDLEYKIVDETPAKAEVYLWGKDLLKHILMESWITVRQSSSLIAIKVKLTNRAKREWNIKFSDYAVIAPGGALAPNSVFVIPTSKVKIAKSENEWMGGEGSVVNWPQNWSNWGKFKQAGSFSIEIDDMSEPFAGMINYDSGDTFIKLWEPAHFFDELEIWSWGVSYEEAKNGTPTANFQTKKRTFSLSPNQSVEFFTYFYALRDMENVTMANKDFAGWIGSDKTVYRLNKDRFLNVESQVGTSKNYENVGMVIYLLDQKEEVQKEVHREHIAAISPKGPYSVASRVELGNLPETENEYFIRADLFDAQGSVLFTMKSALFTVKQK</sequence>
<dbReference type="PROSITE" id="PS51257">
    <property type="entry name" value="PROKAR_LIPOPROTEIN"/>
    <property type="match status" value="1"/>
</dbReference>
<dbReference type="Proteomes" id="UP000320781">
    <property type="component" value="Unassembled WGS sequence"/>
</dbReference>
<accession>A0A523QHY6</accession>
<evidence type="ECO:0008006" key="3">
    <source>
        <dbReference type="Google" id="ProtNLM"/>
    </source>
</evidence>
<evidence type="ECO:0000313" key="2">
    <source>
        <dbReference type="Proteomes" id="UP000320781"/>
    </source>
</evidence>